<dbReference type="PANTHER" id="PTHR24348">
    <property type="entry name" value="SERINE/THREONINE-PROTEIN KINASE UNC-51-RELATED"/>
    <property type="match status" value="1"/>
</dbReference>
<dbReference type="Pfam" id="PF00069">
    <property type="entry name" value="Pkinase"/>
    <property type="match status" value="1"/>
</dbReference>
<keyword evidence="2" id="KW-0547">Nucleotide-binding</keyword>
<evidence type="ECO:0000256" key="3">
    <source>
        <dbReference type="ARBA" id="ARBA00022777"/>
    </source>
</evidence>
<comment type="caution">
    <text evidence="6">The sequence shown here is derived from an EMBL/GenBank/DDBJ whole genome shotgun (WGS) entry which is preliminary data.</text>
</comment>
<keyword evidence="7" id="KW-1185">Reference proteome</keyword>
<evidence type="ECO:0000313" key="6">
    <source>
        <dbReference type="EMBL" id="MEY7999669.1"/>
    </source>
</evidence>
<keyword evidence="4" id="KW-0067">ATP-binding</keyword>
<dbReference type="PANTHER" id="PTHR24348:SF22">
    <property type="entry name" value="NON-SPECIFIC SERINE_THREONINE PROTEIN KINASE"/>
    <property type="match status" value="1"/>
</dbReference>
<accession>A0ABV4BLK7</accession>
<dbReference type="SUPFAM" id="SSF56112">
    <property type="entry name" value="Protein kinase-like (PK-like)"/>
    <property type="match status" value="1"/>
</dbReference>
<dbReference type="InterPro" id="IPR011009">
    <property type="entry name" value="Kinase-like_dom_sf"/>
</dbReference>
<dbReference type="InterPro" id="IPR008271">
    <property type="entry name" value="Ser/Thr_kinase_AS"/>
</dbReference>
<evidence type="ECO:0000256" key="4">
    <source>
        <dbReference type="ARBA" id="ARBA00022840"/>
    </source>
</evidence>
<feature type="domain" description="Protein kinase" evidence="5">
    <location>
        <begin position="17"/>
        <end position="281"/>
    </location>
</feature>
<evidence type="ECO:0000256" key="2">
    <source>
        <dbReference type="ARBA" id="ARBA00022741"/>
    </source>
</evidence>
<dbReference type="PROSITE" id="PS50011">
    <property type="entry name" value="PROTEIN_KINASE_DOM"/>
    <property type="match status" value="1"/>
</dbReference>
<dbReference type="InterPro" id="IPR000719">
    <property type="entry name" value="Prot_kinase_dom"/>
</dbReference>
<organism evidence="6 7">
    <name type="scientific">Clostridium moutaii</name>
    <dbReference type="NCBI Taxonomy" id="3240932"/>
    <lineage>
        <taxon>Bacteria</taxon>
        <taxon>Bacillati</taxon>
        <taxon>Bacillota</taxon>
        <taxon>Clostridia</taxon>
        <taxon>Eubacteriales</taxon>
        <taxon>Clostridiaceae</taxon>
        <taxon>Clostridium</taxon>
    </lineage>
</organism>
<dbReference type="EMBL" id="JBGEWD010000003">
    <property type="protein sequence ID" value="MEY7999669.1"/>
    <property type="molecule type" value="Genomic_DNA"/>
</dbReference>
<evidence type="ECO:0000259" key="5">
    <source>
        <dbReference type="PROSITE" id="PS50011"/>
    </source>
</evidence>
<reference evidence="6 7" key="1">
    <citation type="submission" date="2024-08" db="EMBL/GenBank/DDBJ databases">
        <title>Clostridium lapicellarii sp. nov., and Clostridium renhuaiense sp. nov., two species isolated from the mud in a fermentation cellar used for producing sauce-flavour Chinese liquors.</title>
        <authorList>
            <person name="Yang F."/>
            <person name="Wang H."/>
            <person name="Chen L.Q."/>
            <person name="Zhou N."/>
            <person name="Lu J.J."/>
            <person name="Pu X.X."/>
            <person name="Wan B."/>
            <person name="Wang L."/>
            <person name="Liu S.J."/>
        </authorList>
    </citation>
    <scope>NUCLEOTIDE SEQUENCE [LARGE SCALE GENOMIC DNA]</scope>
    <source>
        <strain evidence="6 7">MT-5</strain>
    </source>
</reference>
<protein>
    <submittedName>
        <fullName evidence="6">Serine/threonine-protein kinase</fullName>
        <ecNumber evidence="6">2.7.11.1</ecNumber>
    </submittedName>
</protein>
<evidence type="ECO:0000256" key="1">
    <source>
        <dbReference type="ARBA" id="ARBA00022679"/>
    </source>
</evidence>
<evidence type="ECO:0000313" key="7">
    <source>
        <dbReference type="Proteomes" id="UP001564657"/>
    </source>
</evidence>
<keyword evidence="1 6" id="KW-0808">Transferase</keyword>
<proteinExistence type="predicted"/>
<gene>
    <name evidence="6" type="ORF">AB8U03_05520</name>
</gene>
<dbReference type="InterPro" id="IPR045269">
    <property type="entry name" value="Atg1-like"/>
</dbReference>
<dbReference type="PROSITE" id="PS00108">
    <property type="entry name" value="PROTEIN_KINASE_ST"/>
    <property type="match status" value="1"/>
</dbReference>
<dbReference type="GO" id="GO:0004674">
    <property type="term" value="F:protein serine/threonine kinase activity"/>
    <property type="evidence" value="ECO:0007669"/>
    <property type="project" value="UniProtKB-EC"/>
</dbReference>
<dbReference type="SMART" id="SM00220">
    <property type="entry name" value="S_TKc"/>
    <property type="match status" value="1"/>
</dbReference>
<keyword evidence="3 6" id="KW-0418">Kinase</keyword>
<dbReference type="EC" id="2.7.11.1" evidence="6"/>
<dbReference type="Proteomes" id="UP001564657">
    <property type="component" value="Unassembled WGS sequence"/>
</dbReference>
<name>A0ABV4BLK7_9CLOT</name>
<dbReference type="Gene3D" id="1.10.510.10">
    <property type="entry name" value="Transferase(Phosphotransferase) domain 1"/>
    <property type="match status" value="1"/>
</dbReference>
<dbReference type="RefSeq" id="WP_369703548.1">
    <property type="nucleotide sequence ID" value="NZ_JBGEWD010000003.1"/>
</dbReference>
<dbReference type="CDD" id="cd14014">
    <property type="entry name" value="STKc_PknB_like"/>
    <property type="match status" value="1"/>
</dbReference>
<sequence>MIITVGSIVYGRNGQQYLIENAINSGGFGIVFKTKRLNDNTIWAIKTIQSNFEDGEQYNAFINEINTSSKIKCENVIQYEFTHDGKKYPELPPYIIMEYANQGDLRKVIDDYKSKKEFIPNELLISFYNQLINGMKSVNSVLVHRDIKPENILISNSQLKISDFGLSKFASEKTRKITFKGYGTYMYVAPEAWNNDKNTIQLDIYSMGIVFYELATLQYPYHVSNTRNLNEWKNAHMFQIPDVPNKINNNISPVISNVIMKMLEKSTSKRFSNWNDIYNYFKTENLGTSTIGSEYINAMLNNRLQKDDSIKREISKKEIQQKKENEFCNLVKYKFQQDIYEPLISFIGEFNSKYPNGNIKVEQIREDHKYYSDEYLNIYSFRIITPSHNTISICLAPVIERLYLGEEKYRMHMYGEQREFTPQMFKIREGKIMAWGYLETKNKTGFNILLVQKDDDMYGKFFIMENSCNGLVREDRQSPFPFTFDELPQKIETIYALSRYNSDISEFNIEKIFSYISMYI</sequence>